<feature type="compositionally biased region" description="Polar residues" evidence="3">
    <location>
        <begin position="70"/>
        <end position="83"/>
    </location>
</feature>
<evidence type="ECO:0000256" key="1">
    <source>
        <dbReference type="ARBA" id="ARBA00022441"/>
    </source>
</evidence>
<keyword evidence="1" id="KW-0880">Kelch repeat</keyword>
<dbReference type="InterPro" id="IPR015915">
    <property type="entry name" value="Kelch-typ_b-propeller"/>
</dbReference>
<feature type="region of interest" description="Disordered" evidence="3">
    <location>
        <begin position="729"/>
        <end position="754"/>
    </location>
</feature>
<keyword evidence="4" id="KW-0812">Transmembrane</keyword>
<evidence type="ECO:0000256" key="2">
    <source>
        <dbReference type="ARBA" id="ARBA00022737"/>
    </source>
</evidence>
<gene>
    <name evidence="5" type="ORF">FRX48_04648</name>
</gene>
<feature type="compositionally biased region" description="Polar residues" evidence="3">
    <location>
        <begin position="729"/>
        <end position="738"/>
    </location>
</feature>
<dbReference type="Proteomes" id="UP000324767">
    <property type="component" value="Unassembled WGS sequence"/>
</dbReference>
<feature type="region of interest" description="Disordered" evidence="3">
    <location>
        <begin position="663"/>
        <end position="683"/>
    </location>
</feature>
<feature type="compositionally biased region" description="Low complexity" evidence="3">
    <location>
        <begin position="739"/>
        <end position="749"/>
    </location>
</feature>
<organism evidence="5 6">
    <name type="scientific">Lasallia pustulata</name>
    <dbReference type="NCBI Taxonomy" id="136370"/>
    <lineage>
        <taxon>Eukaryota</taxon>
        <taxon>Fungi</taxon>
        <taxon>Dikarya</taxon>
        <taxon>Ascomycota</taxon>
        <taxon>Pezizomycotina</taxon>
        <taxon>Lecanoromycetes</taxon>
        <taxon>OSLEUM clade</taxon>
        <taxon>Umbilicariomycetidae</taxon>
        <taxon>Umbilicariales</taxon>
        <taxon>Umbilicariaceae</taxon>
        <taxon>Lasallia</taxon>
    </lineage>
</organism>
<evidence type="ECO:0000256" key="4">
    <source>
        <dbReference type="SAM" id="Phobius"/>
    </source>
</evidence>
<feature type="compositionally biased region" description="Low complexity" evidence="3">
    <location>
        <begin position="834"/>
        <end position="857"/>
    </location>
</feature>
<name>A0A5M8PPC2_9LECA</name>
<feature type="transmembrane region" description="Helical" evidence="4">
    <location>
        <begin position="759"/>
        <end position="785"/>
    </location>
</feature>
<dbReference type="Pfam" id="PF24681">
    <property type="entry name" value="Kelch_KLHDC2_KLHL20_DRC7"/>
    <property type="match status" value="1"/>
</dbReference>
<dbReference type="Gene3D" id="2.120.10.80">
    <property type="entry name" value="Kelch-type beta propeller"/>
    <property type="match status" value="2"/>
</dbReference>
<feature type="region of interest" description="Disordered" evidence="3">
    <location>
        <begin position="70"/>
        <end position="115"/>
    </location>
</feature>
<protein>
    <submittedName>
        <fullName evidence="5">Kelch repeat protein</fullName>
    </submittedName>
</protein>
<evidence type="ECO:0000313" key="6">
    <source>
        <dbReference type="Proteomes" id="UP000324767"/>
    </source>
</evidence>
<dbReference type="PANTHER" id="PTHR46093:SF18">
    <property type="entry name" value="FIBRONECTIN TYPE-III DOMAIN-CONTAINING PROTEIN"/>
    <property type="match status" value="1"/>
</dbReference>
<evidence type="ECO:0000313" key="5">
    <source>
        <dbReference type="EMBL" id="KAA6411368.1"/>
    </source>
</evidence>
<keyword evidence="4" id="KW-0472">Membrane</keyword>
<dbReference type="EMBL" id="VXIT01000007">
    <property type="protein sequence ID" value="KAA6411368.1"/>
    <property type="molecule type" value="Genomic_DNA"/>
</dbReference>
<sequence length="909" mass="95458">MPADVFRSGKWERIFPNEWIVFRLSGLIGPRSLIALDDRDVDLPKLPGSDPVSELSVQVQSPTTPISVQLMAPQSESSVSDTGASEHYTRPRASSSDVPSLSDPHPSMLPRSKCPKASAFKEIDVDKFSNEGGADALGGHTFYGSVDDYRKQVIGAREPFVGVVEQNAPWSERKGPGGLPHNQSDIFKTGDGSPPNTEIDTVESAAPRRAFPSMARALCGVFIVAVVLPLLHNAPLVGQAGHAMLGAKGGVMRKSQSIREGPVLEEMVAKRQNSPTDICTRWSHQSAIVNGTLYVFGGRATTDIGQTNNTWNNDFVTIDLTKTWQISSPTVNGLPQPSGPPPVANGYLWNSYDSLYLYGGEYSDTPATSPVPYALWEYNIASSSWKEHSNPQTSTGNYSNAANQPVQEAAEGAGFSVPELGRGWYFGGHLDGYTTAGWSQQTARVYLKSLLEYTFPGYSNTGVQSLSSGKTAGSDGVWRNVTEGGLQDTSGFTERADGVLIYVPGFGDEGLLLGLAGGTSSKYTTLNVIDVYDIATSTWYKQATSGSTPGIRVNPCAVAASAPDGSSTNVYLYGGQTLIPYGDQTQYDDMWILTIPSFTWIKVDTANQSVPPARAGHTCNIWDGQIVVVGGYVGPNISCDSPGVYVFDASKLQWQNQFTALTGGDEQNQQSGQTQGPSGLSGSYGYQVPGPVQSVVGGASTGGATVTAPAQKATEGPLATGKPITYTITGSNGATVTETSTPSSPSSPTATKQNSGPNIAAIVAGIIAGLLALLAAYLGFCAWIYRRQLLLYKNHVAMSQRAATGTDGGRAEKAGFLFPRGSSDPAGKTSTDQSSGVAASSGKASSGKASSGKASSGYTSVPGGPPLVGPVGGNSTASSSVEDLVRGVEPSFVGVLLNPRRSLRVINRD</sequence>
<feature type="region of interest" description="Disordered" evidence="3">
    <location>
        <begin position="802"/>
        <end position="882"/>
    </location>
</feature>
<keyword evidence="2" id="KW-0677">Repeat</keyword>
<evidence type="ECO:0000256" key="3">
    <source>
        <dbReference type="SAM" id="MobiDB-lite"/>
    </source>
</evidence>
<comment type="caution">
    <text evidence="5">The sequence shown here is derived from an EMBL/GenBank/DDBJ whole genome shotgun (WGS) entry which is preliminary data.</text>
</comment>
<reference evidence="5 6" key="1">
    <citation type="submission" date="2019-09" db="EMBL/GenBank/DDBJ databases">
        <title>The hologenome of the rock-dwelling lichen Lasallia pustulata.</title>
        <authorList>
            <person name="Greshake Tzovaras B."/>
            <person name="Segers F."/>
            <person name="Bicker A."/>
            <person name="Dal Grande F."/>
            <person name="Otte J."/>
            <person name="Hankeln T."/>
            <person name="Schmitt I."/>
            <person name="Ebersberger I."/>
        </authorList>
    </citation>
    <scope>NUCLEOTIDE SEQUENCE [LARGE SCALE GENOMIC DNA]</scope>
    <source>
        <strain evidence="5">A1-1</strain>
    </source>
</reference>
<dbReference type="AlphaFoldDB" id="A0A5M8PPC2"/>
<proteinExistence type="predicted"/>
<accession>A0A5M8PPC2</accession>
<dbReference type="OrthoDB" id="10251809at2759"/>
<dbReference type="PANTHER" id="PTHR46093">
    <property type="entry name" value="ACYL-COA-BINDING DOMAIN-CONTAINING PROTEIN 5"/>
    <property type="match status" value="1"/>
</dbReference>
<dbReference type="SUPFAM" id="SSF117281">
    <property type="entry name" value="Kelch motif"/>
    <property type="match status" value="1"/>
</dbReference>
<feature type="compositionally biased region" description="Polar residues" evidence="3">
    <location>
        <begin position="663"/>
        <end position="681"/>
    </location>
</feature>
<keyword evidence="4" id="KW-1133">Transmembrane helix</keyword>
<feature type="region of interest" description="Disordered" evidence="3">
    <location>
        <begin position="169"/>
        <end position="197"/>
    </location>
</feature>